<name>A0A4Y5G329_9ADEN</name>
<proteinExistence type="predicted"/>
<reference evidence="1 2" key="1">
    <citation type="journal article" date="2019" name="Heliyon">
        <title>An emerging new fowl adenovirus genotype.</title>
        <authorList>
            <person name="Kajan G.L."/>
            <person name="Affranio I."/>
            <person name="Tothne Bistyak A."/>
            <person name="Kecskemeti S."/>
            <person name="Benko M."/>
        </authorList>
    </citation>
    <scope>NUCLEOTIDE SEQUENCE [LARGE SCALE GENOMIC DNA]</scope>
    <source>
        <strain evidence="1 2">40440-M/2015 Debrecen</strain>
    </source>
</reference>
<accession>A0A4Y5G329</accession>
<organism evidence="1 2">
    <name type="scientific">Fowl aviadenovirus B</name>
    <dbReference type="NCBI Taxonomy" id="190062"/>
    <lineage>
        <taxon>Viruses</taxon>
        <taxon>Varidnaviria</taxon>
        <taxon>Bamfordvirae</taxon>
        <taxon>Preplasmiviricota</taxon>
        <taxon>Polisuviricotina</taxon>
        <taxon>Pharingeaviricetes</taxon>
        <taxon>Rowavirales</taxon>
        <taxon>Adenoviridae</taxon>
        <taxon>Aviadenovirus</taxon>
        <taxon>Aviadenovirus quintum</taxon>
    </lineage>
</organism>
<dbReference type="Proteomes" id="UP000316972">
    <property type="component" value="Segment"/>
</dbReference>
<evidence type="ECO:0000313" key="1">
    <source>
        <dbReference type="EMBL" id="QCC26471.1"/>
    </source>
</evidence>
<sequence length="226" mass="26378">MAELAHSCTLHLPQAFLVAPAHLALDLRFMEFLKGERMFPWLRKDTVTLEEVLPDFCMPRTRARCRLFNSFWITTDSLDEQPFPQVRYDCNCDKPHSLMCQSTCKVVVAYWLETVQEYFTAQQAYNPFPFANITNFNFLIISNDRNPDGTLRWIANPLSHLCDLLTHRAVRNHYSVGRIPGGFQVLITPTYGNERLMEICRHLQEGVNNLPFRIRITCYPFCQIKN</sequence>
<protein>
    <submittedName>
        <fullName evidence="1">ORF14A</fullName>
    </submittedName>
</protein>
<evidence type="ECO:0000313" key="2">
    <source>
        <dbReference type="Proteomes" id="UP000316972"/>
    </source>
</evidence>
<dbReference type="EMBL" id="MG953201">
    <property type="protein sequence ID" value="QCC26471.1"/>
    <property type="molecule type" value="Genomic_DNA"/>
</dbReference>